<dbReference type="FunFam" id="3.40.30.10:FF:000209">
    <property type="entry name" value="Protein disulfide isomerase like, testis expressed"/>
    <property type="match status" value="1"/>
</dbReference>
<feature type="domain" description="Thioredoxin" evidence="15">
    <location>
        <begin position="369"/>
        <end position="494"/>
    </location>
</feature>
<keyword evidence="8" id="KW-0325">Glycoprotein</keyword>
<comment type="similarity">
    <text evidence="1">Belongs to the protein disulfide isomerase family.</text>
</comment>
<keyword evidence="7" id="KW-1015">Disulfide bond</keyword>
<evidence type="ECO:0000256" key="2">
    <source>
        <dbReference type="ARBA" id="ARBA00022473"/>
    </source>
</evidence>
<evidence type="ECO:0000256" key="12">
    <source>
        <dbReference type="ARBA" id="ARBA00069082"/>
    </source>
</evidence>
<dbReference type="FunFam" id="3.40.30.10:FF:000177">
    <property type="entry name" value="Protein disulfide isomerase like, testis expressed"/>
    <property type="match status" value="1"/>
</dbReference>
<feature type="region of interest" description="Disordered" evidence="13">
    <location>
        <begin position="569"/>
        <end position="616"/>
    </location>
</feature>
<keyword evidence="4" id="KW-0221">Differentiation</keyword>
<dbReference type="GO" id="GO:0006457">
    <property type="term" value="P:protein folding"/>
    <property type="evidence" value="ECO:0007669"/>
    <property type="project" value="TreeGrafter"/>
</dbReference>
<dbReference type="FunFam" id="3.40.30.10:FF:000167">
    <property type="entry name" value="Protein disulfide isomerase like, testis expressed"/>
    <property type="match status" value="1"/>
</dbReference>
<dbReference type="SUPFAM" id="SSF52833">
    <property type="entry name" value="Thioredoxin-like"/>
    <property type="match status" value="4"/>
</dbReference>
<dbReference type="GO" id="GO:0030154">
    <property type="term" value="P:cell differentiation"/>
    <property type="evidence" value="ECO:0007669"/>
    <property type="project" value="UniProtKB-KW"/>
</dbReference>
<dbReference type="GeneID" id="101576048"/>
<evidence type="ECO:0000256" key="14">
    <source>
        <dbReference type="SAM" id="SignalP"/>
    </source>
</evidence>
<evidence type="ECO:0000313" key="17">
    <source>
        <dbReference type="RefSeq" id="XP_023560141.1"/>
    </source>
</evidence>
<keyword evidence="10" id="KW-0413">Isomerase</keyword>
<keyword evidence="16" id="KW-1185">Reference proteome</keyword>
<dbReference type="PANTHER" id="PTHR18929:SF58">
    <property type="entry name" value="PROTEIN DISULFIDE-ISOMERASE-LIKE PROTEIN OF THE TESTIS"/>
    <property type="match status" value="1"/>
</dbReference>
<dbReference type="CDD" id="cd02995">
    <property type="entry name" value="PDI_a_PDI_a'_C"/>
    <property type="match status" value="1"/>
</dbReference>
<organism evidence="16 17">
    <name type="scientific">Octodon degus</name>
    <name type="common">Degu</name>
    <name type="synonym">Sciurus degus</name>
    <dbReference type="NCBI Taxonomy" id="10160"/>
    <lineage>
        <taxon>Eukaryota</taxon>
        <taxon>Metazoa</taxon>
        <taxon>Chordata</taxon>
        <taxon>Craniata</taxon>
        <taxon>Vertebrata</taxon>
        <taxon>Euteleostomi</taxon>
        <taxon>Mammalia</taxon>
        <taxon>Eutheria</taxon>
        <taxon>Euarchontoglires</taxon>
        <taxon>Glires</taxon>
        <taxon>Rodentia</taxon>
        <taxon>Hystricomorpha</taxon>
        <taxon>Octodontidae</taxon>
        <taxon>Octodon</taxon>
    </lineage>
</organism>
<feature type="chain" id="PRO_5028234350" description="Protein disulfide-isomerase-like protein of the testis" evidence="14">
    <location>
        <begin position="21"/>
        <end position="616"/>
    </location>
</feature>
<accession>A0A6P6DJM1</accession>
<evidence type="ECO:0000256" key="5">
    <source>
        <dbReference type="ARBA" id="ARBA00022824"/>
    </source>
</evidence>
<evidence type="ECO:0000256" key="3">
    <source>
        <dbReference type="ARBA" id="ARBA00022729"/>
    </source>
</evidence>
<dbReference type="CTD" id="204474"/>
<protein>
    <recommendedName>
        <fullName evidence="12">Protein disulfide-isomerase-like protein of the testis</fullName>
    </recommendedName>
</protein>
<evidence type="ECO:0000256" key="1">
    <source>
        <dbReference type="ARBA" id="ARBA00006347"/>
    </source>
</evidence>
<evidence type="ECO:0000256" key="13">
    <source>
        <dbReference type="SAM" id="MobiDB-lite"/>
    </source>
</evidence>
<dbReference type="InterPro" id="IPR013766">
    <property type="entry name" value="Thioredoxin_domain"/>
</dbReference>
<dbReference type="GO" id="GO:0007283">
    <property type="term" value="P:spermatogenesis"/>
    <property type="evidence" value="ECO:0007669"/>
    <property type="project" value="UniProtKB-KW"/>
</dbReference>
<keyword evidence="3 14" id="KW-0732">Signal</keyword>
<dbReference type="FunCoup" id="A0A6P6DJM1">
    <property type="interactions" value="73"/>
</dbReference>
<dbReference type="Pfam" id="PF13848">
    <property type="entry name" value="Thioredoxin_6"/>
    <property type="match status" value="1"/>
</dbReference>
<evidence type="ECO:0000313" key="16">
    <source>
        <dbReference type="Proteomes" id="UP000515203"/>
    </source>
</evidence>
<feature type="compositionally biased region" description="Basic and acidic residues" evidence="13">
    <location>
        <begin position="592"/>
        <end position="616"/>
    </location>
</feature>
<dbReference type="Gene3D" id="3.40.30.10">
    <property type="entry name" value="Glutaredoxin"/>
    <property type="match status" value="4"/>
</dbReference>
<gene>
    <name evidence="17" type="primary">Pdilt</name>
</gene>
<dbReference type="GO" id="GO:0005783">
    <property type="term" value="C:endoplasmic reticulum"/>
    <property type="evidence" value="ECO:0007669"/>
    <property type="project" value="TreeGrafter"/>
</dbReference>
<proteinExistence type="inferred from homology"/>
<dbReference type="InParanoid" id="A0A6P6DJM1"/>
<dbReference type="PROSITE" id="PS51352">
    <property type="entry name" value="THIOREDOXIN_2"/>
    <property type="match status" value="1"/>
</dbReference>
<name>A0A6P6DJM1_OCTDE</name>
<dbReference type="Proteomes" id="UP000515203">
    <property type="component" value="Unplaced"/>
</dbReference>
<evidence type="ECO:0000256" key="7">
    <source>
        <dbReference type="ARBA" id="ARBA00023157"/>
    </source>
</evidence>
<feature type="signal peptide" evidence="14">
    <location>
        <begin position="1"/>
        <end position="20"/>
    </location>
</feature>
<dbReference type="InterPro" id="IPR036249">
    <property type="entry name" value="Thioredoxin-like_sf"/>
</dbReference>
<keyword evidence="9" id="KW-0143">Chaperone</keyword>
<keyword evidence="2" id="KW-0217">Developmental protein</keyword>
<dbReference type="PANTHER" id="PTHR18929">
    <property type="entry name" value="PROTEIN DISULFIDE ISOMERASE"/>
    <property type="match status" value="1"/>
</dbReference>
<dbReference type="Pfam" id="PF00085">
    <property type="entry name" value="Thioredoxin"/>
    <property type="match status" value="2"/>
</dbReference>
<evidence type="ECO:0000256" key="10">
    <source>
        <dbReference type="ARBA" id="ARBA00023235"/>
    </source>
</evidence>
<evidence type="ECO:0000256" key="6">
    <source>
        <dbReference type="ARBA" id="ARBA00022871"/>
    </source>
</evidence>
<dbReference type="CDD" id="cd02982">
    <property type="entry name" value="PDI_b'_family"/>
    <property type="match status" value="1"/>
</dbReference>
<dbReference type="CDD" id="cd02961">
    <property type="entry name" value="PDI_a_family"/>
    <property type="match status" value="1"/>
</dbReference>
<evidence type="ECO:0000259" key="15">
    <source>
        <dbReference type="PROSITE" id="PS51352"/>
    </source>
</evidence>
<evidence type="ECO:0000256" key="11">
    <source>
        <dbReference type="ARBA" id="ARBA00056306"/>
    </source>
</evidence>
<dbReference type="FunFam" id="3.40.30.10:FF:000191">
    <property type="entry name" value="Protein disulfide isomerase like, testis expressed"/>
    <property type="match status" value="1"/>
</dbReference>
<dbReference type="CDD" id="cd02981">
    <property type="entry name" value="PDI_b_family"/>
    <property type="match status" value="1"/>
</dbReference>
<reference evidence="17" key="1">
    <citation type="submission" date="2025-08" db="UniProtKB">
        <authorList>
            <consortium name="RefSeq"/>
        </authorList>
    </citation>
    <scope>IDENTIFICATION</scope>
</reference>
<dbReference type="GO" id="GO:0016853">
    <property type="term" value="F:isomerase activity"/>
    <property type="evidence" value="ECO:0007669"/>
    <property type="project" value="UniProtKB-KW"/>
</dbReference>
<dbReference type="OrthoDB" id="72053at2759"/>
<dbReference type="AlphaFoldDB" id="A0A6P6DJM1"/>
<comment type="function">
    <text evidence="11">Probable redox-inactive chaperone involved in spermatogenesis.</text>
</comment>
<keyword evidence="6" id="KW-0744">Spermatogenesis</keyword>
<evidence type="ECO:0000256" key="8">
    <source>
        <dbReference type="ARBA" id="ARBA00023180"/>
    </source>
</evidence>
<dbReference type="RefSeq" id="XP_023560141.1">
    <property type="nucleotide sequence ID" value="XM_023704373.1"/>
</dbReference>
<sequence length="616" mass="71080">MELLWTALLMVASWVAAVHSSLEQGSTVPSNNLSWPLHIVEEQDLLVLTPPGLAQMLNETRFLMVLFHNPSSKQSRNLAQELGKAVRMMGKGKNGIGFGKVDITVEKELKQEFDIKKAPELKLFFEGNRSEPISCKGVVESAALVVWLRRQISQKAFLFNNSLQVANFVQSRPVVIIGFFQDLEEEVAEMFYDVIKDFPELTFGVVAIKNAIGRFHVVLDSVLVFKKGRVVNRQELINDSTYKQDLNGVIRKHLTDFVIEYNTQNKDLIYEMNILNHMLLFVSRKSESYRVILQHYKLASKEFQNKILFIVVDVDEQRSRHVLEYFQVTKFAVPSVQILNLSSDARYKMPSDEINYENFKTFGRSFLNKTAKKHQPSEEIPKYWDQGLVKQLVGKNFNIVVFDKERDVFVMFYAPWSEKCMVLFPLLEELGRKYQNHSTVTIAKIDITANDIQLMNPDQYPFFRLFPTDSEQAVPYTGEHTVKGISDFLESQVKIRIEDEDELLSIEQKEMIEEEEIAEEKERTYLEPELPVQQMPKQQFPELENVTKVKVPVGEPSAPENVTKLEVAVQELPEREDVTKVEAPVGQKKRPEKKDEAAKPERPPRQEKKFGVKEEL</sequence>
<evidence type="ECO:0000256" key="4">
    <source>
        <dbReference type="ARBA" id="ARBA00022782"/>
    </source>
</evidence>
<evidence type="ECO:0000256" key="9">
    <source>
        <dbReference type="ARBA" id="ARBA00023186"/>
    </source>
</evidence>
<keyword evidence="5" id="KW-0256">Endoplasmic reticulum</keyword>